<evidence type="ECO:0000313" key="3">
    <source>
        <dbReference type="Proteomes" id="UP000504714"/>
    </source>
</evidence>
<name>A0A6L2ZP57_9ENTR</name>
<accession>A0A6L2ZP57</accession>
<feature type="transmembrane region" description="Helical" evidence="1">
    <location>
        <begin position="23"/>
        <end position="43"/>
    </location>
</feature>
<evidence type="ECO:0000256" key="1">
    <source>
        <dbReference type="SAM" id="Phobius"/>
    </source>
</evidence>
<comment type="caution">
    <text evidence="2">The sequence shown here is derived from an EMBL/GenBank/DDBJ whole genome shotgun (WGS) entry which is preliminary data.</text>
</comment>
<dbReference type="Proteomes" id="UP000504714">
    <property type="component" value="Unassembled WGS sequence"/>
</dbReference>
<keyword evidence="1" id="KW-1133">Transmembrane helix</keyword>
<dbReference type="AlphaFoldDB" id="A0A6L2ZP57"/>
<proteinExistence type="predicted"/>
<keyword evidence="1" id="KW-0472">Membrane</keyword>
<organism evidence="2 3">
    <name type="scientific">Candidatus Regiella insecticola</name>
    <dbReference type="NCBI Taxonomy" id="138073"/>
    <lineage>
        <taxon>Bacteria</taxon>
        <taxon>Pseudomonadati</taxon>
        <taxon>Pseudomonadota</taxon>
        <taxon>Gammaproteobacteria</taxon>
        <taxon>Enterobacterales</taxon>
        <taxon>Enterobacteriaceae</taxon>
        <taxon>aphid secondary symbionts</taxon>
        <taxon>Candidatus Regiella</taxon>
    </lineage>
</organism>
<sequence length="59" mass="7043">MILQFDVIVWVGKKSTKTKIIEIYYIYCLQYYVSVIFVVFSHVLSGNTIMLFDCFDFIF</sequence>
<gene>
    <name evidence="2" type="ORF">RINTU1_21970</name>
</gene>
<evidence type="ECO:0000313" key="2">
    <source>
        <dbReference type="EMBL" id="GFN46526.1"/>
    </source>
</evidence>
<reference evidence="2 3" key="1">
    <citation type="submission" date="2020-06" db="EMBL/GenBank/DDBJ databases">
        <title>The genome sequence of Candidatus Regiella insecticola strain Tut.</title>
        <authorList>
            <person name="Nikoh N."/>
            <person name="Tsuchida T."/>
            <person name="Koga R."/>
            <person name="Oshima K."/>
            <person name="Hattori M."/>
            <person name="Fukatsu T."/>
        </authorList>
    </citation>
    <scope>NUCLEOTIDE SEQUENCE [LARGE SCALE GENOMIC DNA]</scope>
    <source>
        <strain evidence="2 3">Tut</strain>
    </source>
</reference>
<dbReference type="EMBL" id="BLXO01000004">
    <property type="protein sequence ID" value="GFN46526.1"/>
    <property type="molecule type" value="Genomic_DNA"/>
</dbReference>
<keyword evidence="1" id="KW-0812">Transmembrane</keyword>
<protein>
    <submittedName>
        <fullName evidence="2">Uncharacterized protein</fullName>
    </submittedName>
</protein>